<dbReference type="PROSITE" id="PS01247">
    <property type="entry name" value="IUNH"/>
    <property type="match status" value="1"/>
</dbReference>
<dbReference type="Gene3D" id="3.90.245.10">
    <property type="entry name" value="Ribonucleoside hydrolase-like"/>
    <property type="match status" value="1"/>
</dbReference>
<organism evidence="4 5">
    <name type="scientific">Roseiterribacter gracilis</name>
    <dbReference type="NCBI Taxonomy" id="2812848"/>
    <lineage>
        <taxon>Bacteria</taxon>
        <taxon>Pseudomonadati</taxon>
        <taxon>Pseudomonadota</taxon>
        <taxon>Alphaproteobacteria</taxon>
        <taxon>Rhodospirillales</taxon>
        <taxon>Roseiterribacteraceae</taxon>
        <taxon>Roseiterribacter</taxon>
    </lineage>
</organism>
<dbReference type="Proteomes" id="UP000681075">
    <property type="component" value="Unassembled WGS sequence"/>
</dbReference>
<sequence length="316" mass="33552">MKSPRPILIDTDPGLDDAIALLLTFASPELDLRGILTVAGNVPVNLTTRNALQICELAGKTEIPVYAGCPRPLLRHLETAESVHGDNGLADVPLPAPTIQAQKQHAVDFLIDTVMATPGITLCLLGPMTNLAVALIKEPRIAANIGSVVAMAGSFFAGGNSAPALEFNMQVDPHAAHVVMTAGLDVTLAPLDLTHSVLTTDEQLARVAKLPGRIGKAATAWLSFYGAHDRKKYGTPGGPLHDPCVIAYVLWPELFTGKRVAVDIDLKSDLVPGMTVMDWWGTTGKAPNALVLHQADVRGFYDRLFERIGALAAAVQ</sequence>
<proteinExistence type="predicted"/>
<evidence type="ECO:0000259" key="3">
    <source>
        <dbReference type="Pfam" id="PF01156"/>
    </source>
</evidence>
<comment type="caution">
    <text evidence="4">The sequence shown here is derived from an EMBL/GenBank/DDBJ whole genome shotgun (WGS) entry which is preliminary data.</text>
</comment>
<dbReference type="GO" id="GO:0045437">
    <property type="term" value="F:uridine nucleosidase activity"/>
    <property type="evidence" value="ECO:0007669"/>
    <property type="project" value="UniProtKB-ARBA"/>
</dbReference>
<protein>
    <submittedName>
        <fullName evidence="4">Ribosylpyrimidine nucleosidase</fullName>
    </submittedName>
</protein>
<evidence type="ECO:0000313" key="5">
    <source>
        <dbReference type="Proteomes" id="UP000681075"/>
    </source>
</evidence>
<dbReference type="GO" id="GO:0008477">
    <property type="term" value="F:purine nucleosidase activity"/>
    <property type="evidence" value="ECO:0007669"/>
    <property type="project" value="TreeGrafter"/>
</dbReference>
<evidence type="ECO:0000256" key="2">
    <source>
        <dbReference type="ARBA" id="ARBA00023295"/>
    </source>
</evidence>
<keyword evidence="5" id="KW-1185">Reference proteome</keyword>
<dbReference type="InterPro" id="IPR001910">
    <property type="entry name" value="Inosine/uridine_hydrolase_dom"/>
</dbReference>
<dbReference type="EMBL" id="BOPV01000001">
    <property type="protein sequence ID" value="GIL37828.1"/>
    <property type="molecule type" value="Genomic_DNA"/>
</dbReference>
<evidence type="ECO:0000313" key="4">
    <source>
        <dbReference type="EMBL" id="GIL37828.1"/>
    </source>
</evidence>
<name>A0A8S8X5L3_9PROT</name>
<keyword evidence="1" id="KW-0378">Hydrolase</keyword>
<accession>A0A8S8X5L3</accession>
<dbReference type="InterPro" id="IPR023186">
    <property type="entry name" value="IUNH"/>
</dbReference>
<evidence type="ECO:0000256" key="1">
    <source>
        <dbReference type="ARBA" id="ARBA00022801"/>
    </source>
</evidence>
<feature type="domain" description="Inosine/uridine-preferring nucleoside hydrolase" evidence="3">
    <location>
        <begin position="7"/>
        <end position="302"/>
    </location>
</feature>
<dbReference type="GO" id="GO:0006152">
    <property type="term" value="P:purine nucleoside catabolic process"/>
    <property type="evidence" value="ECO:0007669"/>
    <property type="project" value="TreeGrafter"/>
</dbReference>
<dbReference type="PANTHER" id="PTHR12304">
    <property type="entry name" value="INOSINE-URIDINE PREFERRING NUCLEOSIDE HYDROLASE"/>
    <property type="match status" value="1"/>
</dbReference>
<dbReference type="InterPro" id="IPR036452">
    <property type="entry name" value="Ribo_hydro-like"/>
</dbReference>
<dbReference type="AlphaFoldDB" id="A0A8S8X5L3"/>
<dbReference type="InterPro" id="IPR015910">
    <property type="entry name" value="I/U_nuclsd_hydro_CS"/>
</dbReference>
<dbReference type="CDD" id="cd02651">
    <property type="entry name" value="nuc_hydro_IU_UC_XIUA"/>
    <property type="match status" value="1"/>
</dbReference>
<gene>
    <name evidence="4" type="ORF">TMPK1_00650</name>
</gene>
<dbReference type="GO" id="GO:0005829">
    <property type="term" value="C:cytosol"/>
    <property type="evidence" value="ECO:0007669"/>
    <property type="project" value="TreeGrafter"/>
</dbReference>
<dbReference type="PANTHER" id="PTHR12304:SF4">
    <property type="entry name" value="URIDINE NUCLEOSIDASE"/>
    <property type="match status" value="1"/>
</dbReference>
<keyword evidence="2" id="KW-0326">Glycosidase</keyword>
<reference evidence="4" key="1">
    <citation type="submission" date="2021-02" db="EMBL/GenBank/DDBJ databases">
        <title>Genome sequence of Rhodospirillales sp. strain TMPK1 isolated from soil.</title>
        <authorList>
            <person name="Nakai R."/>
            <person name="Kusada H."/>
            <person name="Tamaki H."/>
        </authorList>
    </citation>
    <scope>NUCLEOTIDE SEQUENCE</scope>
    <source>
        <strain evidence="4">TMPK1</strain>
    </source>
</reference>
<dbReference type="SUPFAM" id="SSF53590">
    <property type="entry name" value="Nucleoside hydrolase"/>
    <property type="match status" value="1"/>
</dbReference>
<dbReference type="Pfam" id="PF01156">
    <property type="entry name" value="IU_nuc_hydro"/>
    <property type="match status" value="1"/>
</dbReference>